<comment type="caution">
    <text evidence="1">The sequence shown here is derived from an EMBL/GenBank/DDBJ whole genome shotgun (WGS) entry which is preliminary data.</text>
</comment>
<gene>
    <name evidence="1" type="ORF">ElyMa_006574100</name>
</gene>
<dbReference type="Proteomes" id="UP000762676">
    <property type="component" value="Unassembled WGS sequence"/>
</dbReference>
<proteinExistence type="predicted"/>
<name>A0AAV4ICL9_9GAST</name>
<evidence type="ECO:0000313" key="1">
    <source>
        <dbReference type="EMBL" id="GFS07655.1"/>
    </source>
</evidence>
<protein>
    <submittedName>
        <fullName evidence="1">Uncharacterized protein</fullName>
    </submittedName>
</protein>
<reference evidence="1 2" key="1">
    <citation type="journal article" date="2021" name="Elife">
        <title>Chloroplast acquisition without the gene transfer in kleptoplastic sea slugs, Plakobranchus ocellatus.</title>
        <authorList>
            <person name="Maeda T."/>
            <person name="Takahashi S."/>
            <person name="Yoshida T."/>
            <person name="Shimamura S."/>
            <person name="Takaki Y."/>
            <person name="Nagai Y."/>
            <person name="Toyoda A."/>
            <person name="Suzuki Y."/>
            <person name="Arimoto A."/>
            <person name="Ishii H."/>
            <person name="Satoh N."/>
            <person name="Nishiyama T."/>
            <person name="Hasebe M."/>
            <person name="Maruyama T."/>
            <person name="Minagawa J."/>
            <person name="Obokata J."/>
            <person name="Shigenobu S."/>
        </authorList>
    </citation>
    <scope>NUCLEOTIDE SEQUENCE [LARGE SCALE GENOMIC DNA]</scope>
</reference>
<evidence type="ECO:0000313" key="2">
    <source>
        <dbReference type="Proteomes" id="UP000762676"/>
    </source>
</evidence>
<dbReference type="AlphaFoldDB" id="A0AAV4ICL9"/>
<dbReference type="EMBL" id="BMAT01013216">
    <property type="protein sequence ID" value="GFS07655.1"/>
    <property type="molecule type" value="Genomic_DNA"/>
</dbReference>
<organism evidence="1 2">
    <name type="scientific">Elysia marginata</name>
    <dbReference type="NCBI Taxonomy" id="1093978"/>
    <lineage>
        <taxon>Eukaryota</taxon>
        <taxon>Metazoa</taxon>
        <taxon>Spiralia</taxon>
        <taxon>Lophotrochozoa</taxon>
        <taxon>Mollusca</taxon>
        <taxon>Gastropoda</taxon>
        <taxon>Heterobranchia</taxon>
        <taxon>Euthyneura</taxon>
        <taxon>Panpulmonata</taxon>
        <taxon>Sacoglossa</taxon>
        <taxon>Placobranchoidea</taxon>
        <taxon>Plakobranchidae</taxon>
        <taxon>Elysia</taxon>
    </lineage>
</organism>
<sequence>MRQSQEMDAIYIFPKTRCKRKQKLPRLARDRQPETALQTAWRARMKVLLYTDQFDSDVTMESPENFLPSKTDFHSGAPTISAAVHHSGTRAISAAVRVTVKRKCVVGLVYSR</sequence>
<accession>A0AAV4ICL9</accession>
<keyword evidence="2" id="KW-1185">Reference proteome</keyword>